<dbReference type="Proteomes" id="UP000308092">
    <property type="component" value="Unassembled WGS sequence"/>
</dbReference>
<reference evidence="1 2" key="1">
    <citation type="submission" date="2019-03" db="EMBL/GenBank/DDBJ databases">
        <title>The genome sequence of a newly discovered highly antifungal drug resistant Aspergillus species, Aspergillus tanneri NIH 1004.</title>
        <authorList>
            <person name="Mounaud S."/>
            <person name="Singh I."/>
            <person name="Joardar V."/>
            <person name="Pakala S."/>
            <person name="Pakala S."/>
            <person name="Venepally P."/>
            <person name="Hoover J."/>
            <person name="Nierman W."/>
            <person name="Chung J."/>
            <person name="Losada L."/>
        </authorList>
    </citation>
    <scope>NUCLEOTIDE SEQUENCE [LARGE SCALE GENOMIC DNA]</scope>
    <source>
        <strain evidence="1 2">NIH1004</strain>
    </source>
</reference>
<organism evidence="1 2">
    <name type="scientific">Aspergillus tanneri</name>
    <dbReference type="NCBI Taxonomy" id="1220188"/>
    <lineage>
        <taxon>Eukaryota</taxon>
        <taxon>Fungi</taxon>
        <taxon>Dikarya</taxon>
        <taxon>Ascomycota</taxon>
        <taxon>Pezizomycotina</taxon>
        <taxon>Eurotiomycetes</taxon>
        <taxon>Eurotiomycetidae</taxon>
        <taxon>Eurotiales</taxon>
        <taxon>Aspergillaceae</taxon>
        <taxon>Aspergillus</taxon>
        <taxon>Aspergillus subgen. Circumdati</taxon>
    </lineage>
</organism>
<gene>
    <name evidence="1" type="ORF">EYZ11_013223</name>
</gene>
<name>A0A4V3UMH5_9EURO</name>
<evidence type="ECO:0000313" key="2">
    <source>
        <dbReference type="Proteomes" id="UP000308092"/>
    </source>
</evidence>
<dbReference type="EMBL" id="SOSA01001280">
    <property type="protein sequence ID" value="THC87334.1"/>
    <property type="molecule type" value="Genomic_DNA"/>
</dbReference>
<sequence>MPQVAYIEVLSAFKYATGDLVPSHGYDCAVEAKAGTSPVFMELSVEGFR</sequence>
<protein>
    <submittedName>
        <fullName evidence="1">Uncharacterized protein</fullName>
    </submittedName>
</protein>
<keyword evidence="2" id="KW-1185">Reference proteome</keyword>
<dbReference type="VEuPathDB" id="FungiDB:EYZ11_013223"/>
<evidence type="ECO:0000313" key="1">
    <source>
        <dbReference type="EMBL" id="THC87334.1"/>
    </source>
</evidence>
<dbReference type="AlphaFoldDB" id="A0A4V3UMH5"/>
<accession>A0A4V3UMH5</accession>
<proteinExistence type="predicted"/>
<comment type="caution">
    <text evidence="1">The sequence shown here is derived from an EMBL/GenBank/DDBJ whole genome shotgun (WGS) entry which is preliminary data.</text>
</comment>